<keyword evidence="2" id="KW-1185">Reference proteome</keyword>
<reference evidence="1 2" key="1">
    <citation type="submission" date="2019-05" db="EMBL/GenBank/DDBJ databases">
        <title>Another draft genome of Portunus trituberculatus and its Hox gene families provides insights of decapod evolution.</title>
        <authorList>
            <person name="Jeong J.-H."/>
            <person name="Song I."/>
            <person name="Kim S."/>
            <person name="Choi T."/>
            <person name="Kim D."/>
            <person name="Ryu S."/>
            <person name="Kim W."/>
        </authorList>
    </citation>
    <scope>NUCLEOTIDE SEQUENCE [LARGE SCALE GENOMIC DNA]</scope>
    <source>
        <tissue evidence="1">Muscle</tissue>
    </source>
</reference>
<accession>A0A5B7EHY5</accession>
<gene>
    <name evidence="1" type="ORF">E2C01_026316</name>
</gene>
<comment type="caution">
    <text evidence="1">The sequence shown here is derived from an EMBL/GenBank/DDBJ whole genome shotgun (WGS) entry which is preliminary data.</text>
</comment>
<dbReference type="AlphaFoldDB" id="A0A5B7EHY5"/>
<name>A0A5B7EHY5_PORTR</name>
<evidence type="ECO:0000313" key="2">
    <source>
        <dbReference type="Proteomes" id="UP000324222"/>
    </source>
</evidence>
<dbReference type="EMBL" id="VSRR010002734">
    <property type="protein sequence ID" value="MPC32978.1"/>
    <property type="molecule type" value="Genomic_DNA"/>
</dbReference>
<protein>
    <submittedName>
        <fullName evidence="1">Uncharacterized protein</fullName>
    </submittedName>
</protein>
<organism evidence="1 2">
    <name type="scientific">Portunus trituberculatus</name>
    <name type="common">Swimming crab</name>
    <name type="synonym">Neptunus trituberculatus</name>
    <dbReference type="NCBI Taxonomy" id="210409"/>
    <lineage>
        <taxon>Eukaryota</taxon>
        <taxon>Metazoa</taxon>
        <taxon>Ecdysozoa</taxon>
        <taxon>Arthropoda</taxon>
        <taxon>Crustacea</taxon>
        <taxon>Multicrustacea</taxon>
        <taxon>Malacostraca</taxon>
        <taxon>Eumalacostraca</taxon>
        <taxon>Eucarida</taxon>
        <taxon>Decapoda</taxon>
        <taxon>Pleocyemata</taxon>
        <taxon>Brachyura</taxon>
        <taxon>Eubrachyura</taxon>
        <taxon>Portunoidea</taxon>
        <taxon>Portunidae</taxon>
        <taxon>Portuninae</taxon>
        <taxon>Portunus</taxon>
    </lineage>
</organism>
<proteinExistence type="predicted"/>
<sequence length="65" mass="7381">MRIRGRDRWAAFMRHTQQEVSDFTAHAHHPIRAEGETAEGQVTVFINISASRCITSPSPAYLRSQ</sequence>
<dbReference type="Proteomes" id="UP000324222">
    <property type="component" value="Unassembled WGS sequence"/>
</dbReference>
<evidence type="ECO:0000313" key="1">
    <source>
        <dbReference type="EMBL" id="MPC32978.1"/>
    </source>
</evidence>